<evidence type="ECO:0000256" key="4">
    <source>
        <dbReference type="ARBA" id="ARBA00022692"/>
    </source>
</evidence>
<dbReference type="AlphaFoldDB" id="A0A2K4ZDZ8"/>
<feature type="transmembrane region" description="Helical" evidence="7">
    <location>
        <begin position="226"/>
        <end position="247"/>
    </location>
</feature>
<keyword evidence="2 7" id="KW-0813">Transport</keyword>
<feature type="transmembrane region" description="Helical" evidence="7">
    <location>
        <begin position="129"/>
        <end position="152"/>
    </location>
</feature>
<evidence type="ECO:0000256" key="6">
    <source>
        <dbReference type="ARBA" id="ARBA00023136"/>
    </source>
</evidence>
<dbReference type="SUPFAM" id="SSF161098">
    <property type="entry name" value="MetI-like"/>
    <property type="match status" value="1"/>
</dbReference>
<dbReference type="GO" id="GO:0005886">
    <property type="term" value="C:plasma membrane"/>
    <property type="evidence" value="ECO:0007669"/>
    <property type="project" value="UniProtKB-SubCell"/>
</dbReference>
<dbReference type="PROSITE" id="PS50928">
    <property type="entry name" value="ABC_TM1"/>
    <property type="match status" value="1"/>
</dbReference>
<organism evidence="9 10">
    <name type="scientific">Acetatifactor muris</name>
    <dbReference type="NCBI Taxonomy" id="879566"/>
    <lineage>
        <taxon>Bacteria</taxon>
        <taxon>Bacillati</taxon>
        <taxon>Bacillota</taxon>
        <taxon>Clostridia</taxon>
        <taxon>Lachnospirales</taxon>
        <taxon>Lachnospiraceae</taxon>
        <taxon>Acetatifactor</taxon>
    </lineage>
</organism>
<keyword evidence="5 7" id="KW-1133">Transmembrane helix</keyword>
<dbReference type="InterPro" id="IPR000515">
    <property type="entry name" value="MetI-like"/>
</dbReference>
<dbReference type="PANTHER" id="PTHR30193">
    <property type="entry name" value="ABC TRANSPORTER PERMEASE PROTEIN"/>
    <property type="match status" value="1"/>
</dbReference>
<evidence type="ECO:0000313" key="9">
    <source>
        <dbReference type="EMBL" id="SOY28683.1"/>
    </source>
</evidence>
<comment type="similarity">
    <text evidence="7">Belongs to the binding-protein-dependent transport system permease family.</text>
</comment>
<sequence length="320" mass="35846">MAHGRTAGKKPAEGKIIRSGKDKPLRVQIYKYRWLYLMYLPVFLVMLVFSYIPMAGIVIAFCDYTPFSKGLDFIGLENFEVLFRSSIFWQSVKNTLIISSVNIVLSLSTCVILALLIDEIKTVWFRKAVQSIVYIPHFISWVVVASIFTMILSPQGGLVNAFVTAFGGEPVYFLASPRWWRPMLWIIERWKGIGWGTIVYMAALTAVDQEMIEAATIDGASRLQRVLNVTIPCISPTILVVFIMDLAKILNIFEPVWVLQNAAVMDVSDVIATYVYRFGINNAQYGISTAAGLFKSVISVVLVLIANKLSRKIRGEGILA</sequence>
<dbReference type="Pfam" id="PF00528">
    <property type="entry name" value="BPD_transp_1"/>
    <property type="match status" value="1"/>
</dbReference>
<dbReference type="PANTHER" id="PTHR30193:SF44">
    <property type="entry name" value="LACTOSE TRANSPORT SYSTEM PERMEASE PROTEIN LACF"/>
    <property type="match status" value="1"/>
</dbReference>
<evidence type="ECO:0000256" key="5">
    <source>
        <dbReference type="ARBA" id="ARBA00022989"/>
    </source>
</evidence>
<feature type="domain" description="ABC transmembrane type-1" evidence="8">
    <location>
        <begin position="92"/>
        <end position="306"/>
    </location>
</feature>
<evidence type="ECO:0000256" key="1">
    <source>
        <dbReference type="ARBA" id="ARBA00004651"/>
    </source>
</evidence>
<dbReference type="RefSeq" id="WP_103238900.1">
    <property type="nucleotide sequence ID" value="NZ_CANRXC010000012.1"/>
</dbReference>
<evidence type="ECO:0000259" key="8">
    <source>
        <dbReference type="PROSITE" id="PS50928"/>
    </source>
</evidence>
<dbReference type="OrthoDB" id="384651at2"/>
<name>A0A2K4ZDZ8_9FIRM</name>
<dbReference type="GO" id="GO:0055085">
    <property type="term" value="P:transmembrane transport"/>
    <property type="evidence" value="ECO:0007669"/>
    <property type="project" value="InterPro"/>
</dbReference>
<dbReference type="Gene3D" id="1.10.3720.10">
    <property type="entry name" value="MetI-like"/>
    <property type="match status" value="1"/>
</dbReference>
<evidence type="ECO:0000313" key="10">
    <source>
        <dbReference type="Proteomes" id="UP000236311"/>
    </source>
</evidence>
<dbReference type="Proteomes" id="UP000236311">
    <property type="component" value="Unassembled WGS sequence"/>
</dbReference>
<feature type="transmembrane region" description="Helical" evidence="7">
    <location>
        <begin position="285"/>
        <end position="306"/>
    </location>
</feature>
<proteinExistence type="inferred from homology"/>
<dbReference type="InterPro" id="IPR035906">
    <property type="entry name" value="MetI-like_sf"/>
</dbReference>
<protein>
    <submittedName>
        <fullName evidence="9">Putative multiple-sugar transport system permease YteP</fullName>
    </submittedName>
</protein>
<evidence type="ECO:0000256" key="2">
    <source>
        <dbReference type="ARBA" id="ARBA00022448"/>
    </source>
</evidence>
<feature type="transmembrane region" description="Helical" evidence="7">
    <location>
        <begin position="96"/>
        <end position="117"/>
    </location>
</feature>
<dbReference type="CDD" id="cd06261">
    <property type="entry name" value="TM_PBP2"/>
    <property type="match status" value="1"/>
</dbReference>
<gene>
    <name evidence="9" type="primary">yteP_15</name>
    <name evidence="9" type="ORF">AMURIS_01394</name>
</gene>
<evidence type="ECO:0000256" key="3">
    <source>
        <dbReference type="ARBA" id="ARBA00022475"/>
    </source>
</evidence>
<comment type="subcellular location">
    <subcellularLocation>
        <location evidence="1 7">Cell membrane</location>
        <topology evidence="1 7">Multi-pass membrane protein</topology>
    </subcellularLocation>
</comment>
<keyword evidence="6 7" id="KW-0472">Membrane</keyword>
<reference evidence="9 10" key="1">
    <citation type="submission" date="2018-01" db="EMBL/GenBank/DDBJ databases">
        <authorList>
            <person name="Gaut B.S."/>
            <person name="Morton B.R."/>
            <person name="Clegg M.T."/>
            <person name="Duvall M.R."/>
        </authorList>
    </citation>
    <scope>NUCLEOTIDE SEQUENCE [LARGE SCALE GENOMIC DNA]</scope>
    <source>
        <strain evidence="9">GP69</strain>
    </source>
</reference>
<keyword evidence="3" id="KW-1003">Cell membrane</keyword>
<keyword evidence="9" id="KW-0762">Sugar transport</keyword>
<dbReference type="EMBL" id="OFSM01000006">
    <property type="protein sequence ID" value="SOY28683.1"/>
    <property type="molecule type" value="Genomic_DNA"/>
</dbReference>
<evidence type="ECO:0000256" key="7">
    <source>
        <dbReference type="RuleBase" id="RU363032"/>
    </source>
</evidence>
<feature type="transmembrane region" description="Helical" evidence="7">
    <location>
        <begin position="34"/>
        <end position="61"/>
    </location>
</feature>
<keyword evidence="4 7" id="KW-0812">Transmembrane</keyword>
<dbReference type="InterPro" id="IPR051393">
    <property type="entry name" value="ABC_transporter_permease"/>
</dbReference>
<accession>A0A2K4ZDZ8</accession>
<keyword evidence="10" id="KW-1185">Reference proteome</keyword>